<feature type="domain" description="Peptidase M15A C-terminal" evidence="2">
    <location>
        <begin position="79"/>
        <end position="153"/>
    </location>
</feature>
<keyword evidence="1" id="KW-0812">Transmembrane</keyword>
<evidence type="ECO:0000256" key="1">
    <source>
        <dbReference type="SAM" id="Phobius"/>
    </source>
</evidence>
<protein>
    <recommendedName>
        <fullName evidence="2">Peptidase M15A C-terminal domain-containing protein</fullName>
    </recommendedName>
</protein>
<dbReference type="Proteomes" id="UP001501436">
    <property type="component" value="Unassembled WGS sequence"/>
</dbReference>
<dbReference type="SUPFAM" id="SSF55166">
    <property type="entry name" value="Hedgehog/DD-peptidase"/>
    <property type="match status" value="1"/>
</dbReference>
<proteinExistence type="predicted"/>
<keyword evidence="1" id="KW-0472">Membrane</keyword>
<gene>
    <name evidence="3" type="ORF">GCM10023313_17280</name>
</gene>
<dbReference type="InterPro" id="IPR013230">
    <property type="entry name" value="Peptidase_M15A_C"/>
</dbReference>
<dbReference type="EMBL" id="BAABJI010000002">
    <property type="protein sequence ID" value="GAA4914442.1"/>
    <property type="molecule type" value="Genomic_DNA"/>
</dbReference>
<dbReference type="Pfam" id="PF08291">
    <property type="entry name" value="Peptidase_M15_3"/>
    <property type="match status" value="1"/>
</dbReference>
<dbReference type="RefSeq" id="WP_345330700.1">
    <property type="nucleotide sequence ID" value="NZ_BAABJI010000002.1"/>
</dbReference>
<organism evidence="3 4">
    <name type="scientific">Mucilaginibacter defluvii</name>
    <dbReference type="NCBI Taxonomy" id="1196019"/>
    <lineage>
        <taxon>Bacteria</taxon>
        <taxon>Pseudomonadati</taxon>
        <taxon>Bacteroidota</taxon>
        <taxon>Sphingobacteriia</taxon>
        <taxon>Sphingobacteriales</taxon>
        <taxon>Sphingobacteriaceae</taxon>
        <taxon>Mucilaginibacter</taxon>
    </lineage>
</organism>
<dbReference type="Gene3D" id="3.30.1380.10">
    <property type="match status" value="1"/>
</dbReference>
<dbReference type="InterPro" id="IPR009045">
    <property type="entry name" value="Zn_M74/Hedgehog-like"/>
</dbReference>
<evidence type="ECO:0000313" key="3">
    <source>
        <dbReference type="EMBL" id="GAA4914442.1"/>
    </source>
</evidence>
<feature type="transmembrane region" description="Helical" evidence="1">
    <location>
        <begin position="190"/>
        <end position="208"/>
    </location>
</feature>
<evidence type="ECO:0000259" key="2">
    <source>
        <dbReference type="Pfam" id="PF08291"/>
    </source>
</evidence>
<comment type="caution">
    <text evidence="3">The sequence shown here is derived from an EMBL/GenBank/DDBJ whole genome shotgun (WGS) entry which is preliminary data.</text>
</comment>
<accession>A0ABP9FV95</accession>
<reference evidence="4" key="1">
    <citation type="journal article" date="2019" name="Int. J. Syst. Evol. Microbiol.">
        <title>The Global Catalogue of Microorganisms (GCM) 10K type strain sequencing project: providing services to taxonomists for standard genome sequencing and annotation.</title>
        <authorList>
            <consortium name="The Broad Institute Genomics Platform"/>
            <consortium name="The Broad Institute Genome Sequencing Center for Infectious Disease"/>
            <person name="Wu L."/>
            <person name="Ma J."/>
        </authorList>
    </citation>
    <scope>NUCLEOTIDE SEQUENCE [LARGE SCALE GENOMIC DNA]</scope>
    <source>
        <strain evidence="4">JCM 18283</strain>
    </source>
</reference>
<keyword evidence="1" id="KW-1133">Transmembrane helix</keyword>
<name>A0ABP9FV95_9SPHI</name>
<evidence type="ECO:0000313" key="4">
    <source>
        <dbReference type="Proteomes" id="UP001501436"/>
    </source>
</evidence>
<keyword evidence="4" id="KW-1185">Reference proteome</keyword>
<sequence>MSVPVKFDNANAFDNQLKTDAAANRFRIEGSYIVFDKNSNLSYPIIFGYTLGDLLTKNPVASYTKLHKMLLLRLQLLTQQWYTTNGKNHKLVINSSYRSPEYNKTVPGSATNSLHTKGHAIDIGTKLPQDLAMFYREFKLPGGLGIYKWGIHIDIGDVGQTVFAEWDKTKDETKLRKLKDFLLPDTRRNYSILAVIGLLGFFIFKRITR</sequence>